<comment type="subcellular location">
    <subcellularLocation>
        <location evidence="1">Cell membrane</location>
        <topology evidence="1">Multi-pass membrane protein</topology>
    </subcellularLocation>
</comment>
<dbReference type="PANTHER" id="PTHR35007">
    <property type="entry name" value="INTEGRAL MEMBRANE PROTEIN-RELATED"/>
    <property type="match status" value="1"/>
</dbReference>
<keyword evidence="4 6" id="KW-1133">Transmembrane helix</keyword>
<protein>
    <submittedName>
        <fullName evidence="8">Flp pilus assembly protein TadB</fullName>
    </submittedName>
</protein>
<feature type="transmembrane region" description="Helical" evidence="6">
    <location>
        <begin position="118"/>
        <end position="138"/>
    </location>
</feature>
<keyword evidence="3 6" id="KW-0812">Transmembrane</keyword>
<evidence type="ECO:0000256" key="3">
    <source>
        <dbReference type="ARBA" id="ARBA00022692"/>
    </source>
</evidence>
<evidence type="ECO:0000313" key="8">
    <source>
        <dbReference type="EMBL" id="MBB4934406.1"/>
    </source>
</evidence>
<organism evidence="8 9">
    <name type="scientific">Lipingzhangella halophila</name>
    <dbReference type="NCBI Taxonomy" id="1783352"/>
    <lineage>
        <taxon>Bacteria</taxon>
        <taxon>Bacillati</taxon>
        <taxon>Actinomycetota</taxon>
        <taxon>Actinomycetes</taxon>
        <taxon>Streptosporangiales</taxon>
        <taxon>Nocardiopsidaceae</taxon>
        <taxon>Lipingzhangella</taxon>
    </lineage>
</organism>
<sequence>MSTLTAALAGACVATGVVLLANGLRRPTLADLLADPSARPAPERTSQGRKHQLGLMSAPLLATVGVPSQRVRRDLAASDHDAADYLAEKALAAGVGVTVPTILASVIAMTDTAVPPGLGIGVGLACLVSCWMAPDVAVRRRAAQRRSELVSATSALADLVVILLAGGAGISGAVTHAAQRGSGWAASRIRLALQTATVHRQPGWQGLADLAARTEVNELSEIASSLQAAEADGARIKTSLTAKAASLRAREATNSESAANERTERMSVPVMGIVLGFLLAILFPAIAQVSAGF</sequence>
<gene>
    <name evidence="8" type="ORF">F4561_005226</name>
</gene>
<dbReference type="RefSeq" id="WP_184582434.1">
    <property type="nucleotide sequence ID" value="NZ_JACHJT010000001.1"/>
</dbReference>
<dbReference type="AlphaFoldDB" id="A0A7W7RMX3"/>
<dbReference type="EMBL" id="JACHJT010000001">
    <property type="protein sequence ID" value="MBB4934406.1"/>
    <property type="molecule type" value="Genomic_DNA"/>
</dbReference>
<keyword evidence="2" id="KW-1003">Cell membrane</keyword>
<evidence type="ECO:0000256" key="1">
    <source>
        <dbReference type="ARBA" id="ARBA00004651"/>
    </source>
</evidence>
<reference evidence="8 9" key="1">
    <citation type="submission" date="2020-08" db="EMBL/GenBank/DDBJ databases">
        <title>Sequencing the genomes of 1000 actinobacteria strains.</title>
        <authorList>
            <person name="Klenk H.-P."/>
        </authorList>
    </citation>
    <scope>NUCLEOTIDE SEQUENCE [LARGE SCALE GENOMIC DNA]</scope>
    <source>
        <strain evidence="8 9">DSM 102030</strain>
    </source>
</reference>
<name>A0A7W7RMX3_9ACTN</name>
<keyword evidence="5 6" id="KW-0472">Membrane</keyword>
<feature type="domain" description="Type II secretion system protein GspF" evidence="7">
    <location>
        <begin position="157"/>
        <end position="284"/>
    </location>
</feature>
<dbReference type="GO" id="GO:0005886">
    <property type="term" value="C:plasma membrane"/>
    <property type="evidence" value="ECO:0007669"/>
    <property type="project" value="UniProtKB-SubCell"/>
</dbReference>
<dbReference type="Proteomes" id="UP000523007">
    <property type="component" value="Unassembled WGS sequence"/>
</dbReference>
<dbReference type="InterPro" id="IPR018076">
    <property type="entry name" value="T2SS_GspF_dom"/>
</dbReference>
<keyword evidence="9" id="KW-1185">Reference proteome</keyword>
<feature type="transmembrane region" description="Helical" evidence="6">
    <location>
        <begin position="268"/>
        <end position="287"/>
    </location>
</feature>
<evidence type="ECO:0000256" key="4">
    <source>
        <dbReference type="ARBA" id="ARBA00022989"/>
    </source>
</evidence>
<dbReference type="PANTHER" id="PTHR35007:SF1">
    <property type="entry name" value="PILUS ASSEMBLY PROTEIN"/>
    <property type="match status" value="1"/>
</dbReference>
<dbReference type="Pfam" id="PF00482">
    <property type="entry name" value="T2SSF"/>
    <property type="match status" value="1"/>
</dbReference>
<evidence type="ECO:0000259" key="7">
    <source>
        <dbReference type="Pfam" id="PF00482"/>
    </source>
</evidence>
<evidence type="ECO:0000256" key="6">
    <source>
        <dbReference type="SAM" id="Phobius"/>
    </source>
</evidence>
<evidence type="ECO:0000256" key="5">
    <source>
        <dbReference type="ARBA" id="ARBA00023136"/>
    </source>
</evidence>
<accession>A0A7W7RMX3</accession>
<evidence type="ECO:0000256" key="2">
    <source>
        <dbReference type="ARBA" id="ARBA00022475"/>
    </source>
</evidence>
<proteinExistence type="predicted"/>
<comment type="caution">
    <text evidence="8">The sequence shown here is derived from an EMBL/GenBank/DDBJ whole genome shotgun (WGS) entry which is preliminary data.</text>
</comment>
<evidence type="ECO:0000313" key="9">
    <source>
        <dbReference type="Proteomes" id="UP000523007"/>
    </source>
</evidence>